<dbReference type="PROSITE" id="PS50222">
    <property type="entry name" value="EF_HAND_2"/>
    <property type="match status" value="1"/>
</dbReference>
<dbReference type="AlphaFoldDB" id="A0A6A5QTC5"/>
<dbReference type="InterPro" id="IPR011992">
    <property type="entry name" value="EF-hand-dom_pair"/>
</dbReference>
<dbReference type="OrthoDB" id="3799936at2759"/>
<evidence type="ECO:0000256" key="1">
    <source>
        <dbReference type="ARBA" id="ARBA00022837"/>
    </source>
</evidence>
<name>A0A6A5QTC5_AMPQU</name>
<keyword evidence="4" id="KW-1185">Reference proteome</keyword>
<proteinExistence type="predicted"/>
<keyword evidence="1" id="KW-0106">Calcium</keyword>
<dbReference type="InterPro" id="IPR018247">
    <property type="entry name" value="EF_Hand_1_Ca_BS"/>
</dbReference>
<dbReference type="EMBL" id="ML979135">
    <property type="protein sequence ID" value="KAF1917187.1"/>
    <property type="molecule type" value="Genomic_DNA"/>
</dbReference>
<dbReference type="GO" id="GO:0005509">
    <property type="term" value="F:calcium ion binding"/>
    <property type="evidence" value="ECO:0007669"/>
    <property type="project" value="InterPro"/>
</dbReference>
<dbReference type="PROSITE" id="PS00018">
    <property type="entry name" value="EF_HAND_1"/>
    <property type="match status" value="1"/>
</dbReference>
<protein>
    <recommendedName>
        <fullName evidence="2">EF-hand domain-containing protein</fullName>
    </recommendedName>
</protein>
<evidence type="ECO:0000259" key="2">
    <source>
        <dbReference type="PROSITE" id="PS50222"/>
    </source>
</evidence>
<evidence type="ECO:0000313" key="3">
    <source>
        <dbReference type="EMBL" id="KAF1917187.1"/>
    </source>
</evidence>
<dbReference type="Proteomes" id="UP000800096">
    <property type="component" value="Unassembled WGS sequence"/>
</dbReference>
<accession>A0A6A5QTC5</accession>
<dbReference type="SUPFAM" id="SSF47473">
    <property type="entry name" value="EF-hand"/>
    <property type="match status" value="1"/>
</dbReference>
<feature type="domain" description="EF-hand" evidence="2">
    <location>
        <begin position="35"/>
        <end position="70"/>
    </location>
</feature>
<gene>
    <name evidence="3" type="ORF">BDU57DRAFT_517724</name>
</gene>
<evidence type="ECO:0000313" key="4">
    <source>
        <dbReference type="Proteomes" id="UP000800096"/>
    </source>
</evidence>
<dbReference type="InterPro" id="IPR002048">
    <property type="entry name" value="EF_hand_dom"/>
</dbReference>
<sequence>MCVILIMYTQASCKQRFGVSKRGDASPLPNIFERQDPAAGSEVFSLVDKSGSGNISIDEYIQFVYFKYPEVQESKLLLQDWVEYFHK</sequence>
<reference evidence="3" key="1">
    <citation type="journal article" date="2020" name="Stud. Mycol.">
        <title>101 Dothideomycetes genomes: a test case for predicting lifestyles and emergence of pathogens.</title>
        <authorList>
            <person name="Haridas S."/>
            <person name="Albert R."/>
            <person name="Binder M."/>
            <person name="Bloem J."/>
            <person name="Labutti K."/>
            <person name="Salamov A."/>
            <person name="Andreopoulos B."/>
            <person name="Baker S."/>
            <person name="Barry K."/>
            <person name="Bills G."/>
            <person name="Bluhm B."/>
            <person name="Cannon C."/>
            <person name="Castanera R."/>
            <person name="Culley D."/>
            <person name="Daum C."/>
            <person name="Ezra D."/>
            <person name="Gonzalez J."/>
            <person name="Henrissat B."/>
            <person name="Kuo A."/>
            <person name="Liang C."/>
            <person name="Lipzen A."/>
            <person name="Lutzoni F."/>
            <person name="Magnuson J."/>
            <person name="Mondo S."/>
            <person name="Nolan M."/>
            <person name="Ohm R."/>
            <person name="Pangilinan J."/>
            <person name="Park H.-J."/>
            <person name="Ramirez L."/>
            <person name="Alfaro M."/>
            <person name="Sun H."/>
            <person name="Tritt A."/>
            <person name="Yoshinaga Y."/>
            <person name="Zwiers L.-H."/>
            <person name="Turgeon B."/>
            <person name="Goodwin S."/>
            <person name="Spatafora J."/>
            <person name="Crous P."/>
            <person name="Grigoriev I."/>
        </authorList>
    </citation>
    <scope>NUCLEOTIDE SEQUENCE</scope>
    <source>
        <strain evidence="3">HMLAC05119</strain>
    </source>
</reference>
<organism evidence="3 4">
    <name type="scientific">Ampelomyces quisqualis</name>
    <name type="common">Powdery mildew agent</name>
    <dbReference type="NCBI Taxonomy" id="50730"/>
    <lineage>
        <taxon>Eukaryota</taxon>
        <taxon>Fungi</taxon>
        <taxon>Dikarya</taxon>
        <taxon>Ascomycota</taxon>
        <taxon>Pezizomycotina</taxon>
        <taxon>Dothideomycetes</taxon>
        <taxon>Pleosporomycetidae</taxon>
        <taxon>Pleosporales</taxon>
        <taxon>Pleosporineae</taxon>
        <taxon>Phaeosphaeriaceae</taxon>
        <taxon>Ampelomyces</taxon>
    </lineage>
</organism>